<sequence length="790" mass="91025">MASQDATMMGGPEVTLDQQLEHKKRKSDRACDFCRRRKSECDGDQVSRKSCSNCTLNNLQCTFHDTAKRQVISKTYVESLERRIEELEGMLERQQSLSPTRSADSPASTHTSASCPLSQEQLREMYCAVIRDDQRSKIPPYISSETIEEDADRGHGEFNPQDDDLNTTFRHLRLGPSFNRFLGKSSTAHLVLKIFSLKKKNSGEPYRVPPTFLDGRRPRYWQPHPWEYSLLQTEPARYSFPDEDLAKELIDLYFENVQPYFPILHRPTLEQGMRASEHLKDHNFGAIVLLVCALGARFSEDPRVLSKEYPSETHSRGWEWFSQAEKERRPVYTAPTLHEMQSFCLSIVFMLAASNLMAQHIWTRVGTGIRYIQDTGAHRRTTRKIPTNSDELWNRAVWLLIVLDRHLSSILGRSTAIQDEVFDIRYPMECDDEYWYNPDNPEESWKQPADKPSIVSGFVTYIKLTRMVEIAIRTIYGINKSGVISKFMGEEWERNVVRELDSALNRWVENVPEHLRWNPEQPDFRFLNQAAYLEAAYRQTQILIHRPFITSSKPSSQLALPSLTICTTAARACAHVLDQQRHKTGKALPYAMVSFPSSISATVLLISMFSRCEPTRSRRDQLKELKEIHLMMDYLKSLEDRWVTAGRTWDVLNELCHFGDMPNSQLGKRHGRVQMPKTVEEVFVPCTVGNCVQSSRCAEPVELHGVTDLRVTTIRSAHSDASTEQEHFACTRQHRPRRHAIVRGPLSRASHWKRACFRCTTECHAARGLCMVPTSWQWRGTRHHGLNGAR</sequence>
<evidence type="ECO:0000313" key="5">
    <source>
        <dbReference type="EMBL" id="TRM65885.1"/>
    </source>
</evidence>
<dbReference type="InterPro" id="IPR007219">
    <property type="entry name" value="XnlR_reg_dom"/>
</dbReference>
<dbReference type="Gene3D" id="4.10.240.10">
    <property type="entry name" value="Zn(2)-C6 fungal-type DNA-binding domain"/>
    <property type="match status" value="1"/>
</dbReference>
<dbReference type="CDD" id="cd00067">
    <property type="entry name" value="GAL4"/>
    <property type="match status" value="1"/>
</dbReference>
<keyword evidence="6" id="KW-1185">Reference proteome</keyword>
<dbReference type="CDD" id="cd12148">
    <property type="entry name" value="fungal_TF_MHR"/>
    <property type="match status" value="1"/>
</dbReference>
<evidence type="ECO:0000256" key="3">
    <source>
        <dbReference type="SAM" id="MobiDB-lite"/>
    </source>
</evidence>
<dbReference type="PANTHER" id="PTHR46910:SF38">
    <property type="entry name" value="ZN(2)-C6 FUNGAL-TYPE DOMAIN-CONTAINING PROTEIN"/>
    <property type="match status" value="1"/>
</dbReference>
<dbReference type="PANTHER" id="PTHR46910">
    <property type="entry name" value="TRANSCRIPTION FACTOR PDR1"/>
    <property type="match status" value="1"/>
</dbReference>
<dbReference type="PROSITE" id="PS50048">
    <property type="entry name" value="ZN2_CY6_FUNGAL_2"/>
    <property type="match status" value="1"/>
</dbReference>
<feature type="domain" description="Zn(2)-C6 fungal-type" evidence="4">
    <location>
        <begin position="30"/>
        <end position="63"/>
    </location>
</feature>
<gene>
    <name evidence="5" type="ORF">BD626DRAFT_397885</name>
</gene>
<dbReference type="GO" id="GO:0003677">
    <property type="term" value="F:DNA binding"/>
    <property type="evidence" value="ECO:0007669"/>
    <property type="project" value="InterPro"/>
</dbReference>
<keyword evidence="1" id="KW-0479">Metal-binding</keyword>
<dbReference type="EMBL" id="VDMD01000004">
    <property type="protein sequence ID" value="TRM65885.1"/>
    <property type="molecule type" value="Genomic_DNA"/>
</dbReference>
<dbReference type="SMART" id="SM00066">
    <property type="entry name" value="GAL4"/>
    <property type="match status" value="1"/>
</dbReference>
<dbReference type="SMART" id="SM00906">
    <property type="entry name" value="Fungal_trans"/>
    <property type="match status" value="1"/>
</dbReference>
<protein>
    <submittedName>
        <fullName evidence="5">Fungal-specific transcription factor domain-containing protein</fullName>
    </submittedName>
</protein>
<dbReference type="SUPFAM" id="SSF57701">
    <property type="entry name" value="Zn2/Cys6 DNA-binding domain"/>
    <property type="match status" value="1"/>
</dbReference>
<evidence type="ECO:0000256" key="2">
    <source>
        <dbReference type="ARBA" id="ARBA00023242"/>
    </source>
</evidence>
<dbReference type="AlphaFoldDB" id="A0A550CM70"/>
<dbReference type="GO" id="GO:0006351">
    <property type="term" value="P:DNA-templated transcription"/>
    <property type="evidence" value="ECO:0007669"/>
    <property type="project" value="InterPro"/>
</dbReference>
<reference evidence="5 6" key="1">
    <citation type="journal article" date="2019" name="New Phytol.">
        <title>Comparative genomics reveals unique wood-decay strategies and fruiting body development in the Schizophyllaceae.</title>
        <authorList>
            <person name="Almasi E."/>
            <person name="Sahu N."/>
            <person name="Krizsan K."/>
            <person name="Balint B."/>
            <person name="Kovacs G.M."/>
            <person name="Kiss B."/>
            <person name="Cseklye J."/>
            <person name="Drula E."/>
            <person name="Henrissat B."/>
            <person name="Nagy I."/>
            <person name="Chovatia M."/>
            <person name="Adam C."/>
            <person name="LaButti K."/>
            <person name="Lipzen A."/>
            <person name="Riley R."/>
            <person name="Grigoriev I.V."/>
            <person name="Nagy L.G."/>
        </authorList>
    </citation>
    <scope>NUCLEOTIDE SEQUENCE [LARGE SCALE GENOMIC DNA]</scope>
    <source>
        <strain evidence="5 6">NL-1724</strain>
    </source>
</reference>
<dbReference type="GO" id="GO:0000981">
    <property type="term" value="F:DNA-binding transcription factor activity, RNA polymerase II-specific"/>
    <property type="evidence" value="ECO:0007669"/>
    <property type="project" value="InterPro"/>
</dbReference>
<organism evidence="5 6">
    <name type="scientific">Schizophyllum amplum</name>
    <dbReference type="NCBI Taxonomy" id="97359"/>
    <lineage>
        <taxon>Eukaryota</taxon>
        <taxon>Fungi</taxon>
        <taxon>Dikarya</taxon>
        <taxon>Basidiomycota</taxon>
        <taxon>Agaricomycotina</taxon>
        <taxon>Agaricomycetes</taxon>
        <taxon>Agaricomycetidae</taxon>
        <taxon>Agaricales</taxon>
        <taxon>Schizophyllaceae</taxon>
        <taxon>Schizophyllum</taxon>
    </lineage>
</organism>
<dbReference type="InterPro" id="IPR036864">
    <property type="entry name" value="Zn2-C6_fun-type_DNA-bd_sf"/>
</dbReference>
<dbReference type="Proteomes" id="UP000320762">
    <property type="component" value="Unassembled WGS sequence"/>
</dbReference>
<dbReference type="STRING" id="97359.A0A550CM70"/>
<name>A0A550CM70_9AGAR</name>
<dbReference type="PROSITE" id="PS00463">
    <property type="entry name" value="ZN2_CY6_FUNGAL_1"/>
    <property type="match status" value="1"/>
</dbReference>
<dbReference type="InterPro" id="IPR001138">
    <property type="entry name" value="Zn2Cys6_DnaBD"/>
</dbReference>
<feature type="region of interest" description="Disordered" evidence="3">
    <location>
        <begin position="1"/>
        <end position="21"/>
    </location>
</feature>
<dbReference type="InterPro" id="IPR050987">
    <property type="entry name" value="AtrR-like"/>
</dbReference>
<dbReference type="Pfam" id="PF04082">
    <property type="entry name" value="Fungal_trans"/>
    <property type="match status" value="1"/>
</dbReference>
<feature type="region of interest" description="Disordered" evidence="3">
    <location>
        <begin position="93"/>
        <end position="117"/>
    </location>
</feature>
<keyword evidence="2" id="KW-0539">Nucleus</keyword>
<dbReference type="OrthoDB" id="2123952at2759"/>
<dbReference type="Pfam" id="PF00172">
    <property type="entry name" value="Zn_clus"/>
    <property type="match status" value="1"/>
</dbReference>
<evidence type="ECO:0000259" key="4">
    <source>
        <dbReference type="PROSITE" id="PS50048"/>
    </source>
</evidence>
<dbReference type="GO" id="GO:0008270">
    <property type="term" value="F:zinc ion binding"/>
    <property type="evidence" value="ECO:0007669"/>
    <property type="project" value="InterPro"/>
</dbReference>
<evidence type="ECO:0000256" key="1">
    <source>
        <dbReference type="ARBA" id="ARBA00022723"/>
    </source>
</evidence>
<comment type="caution">
    <text evidence="5">The sequence shown here is derived from an EMBL/GenBank/DDBJ whole genome shotgun (WGS) entry which is preliminary data.</text>
</comment>
<proteinExistence type="predicted"/>
<evidence type="ECO:0000313" key="6">
    <source>
        <dbReference type="Proteomes" id="UP000320762"/>
    </source>
</evidence>
<accession>A0A550CM70</accession>